<gene>
    <name evidence="1" type="ORF">CA264_16020</name>
</gene>
<protein>
    <recommendedName>
        <fullName evidence="3">DNA-directed DNA polymerase family A palm domain-containing protein</fullName>
    </recommendedName>
</protein>
<dbReference type="KEGG" id="pact:CA264_16020"/>
<dbReference type="RefSeq" id="WP_025608410.1">
    <property type="nucleotide sequence ID" value="NZ_CP021235.1"/>
</dbReference>
<organism evidence="1 2">
    <name type="scientific">Pontibacter actiniarum</name>
    <dbReference type="NCBI Taxonomy" id="323450"/>
    <lineage>
        <taxon>Bacteria</taxon>
        <taxon>Pseudomonadati</taxon>
        <taxon>Bacteroidota</taxon>
        <taxon>Cytophagia</taxon>
        <taxon>Cytophagales</taxon>
        <taxon>Hymenobacteraceae</taxon>
        <taxon>Pontibacter</taxon>
    </lineage>
</organism>
<name>A0A1X9YV63_9BACT</name>
<reference evidence="2" key="1">
    <citation type="submission" date="2017-05" db="EMBL/GenBank/DDBJ databases">
        <authorList>
            <person name="Ray J."/>
            <person name="Price M."/>
            <person name="Deutschbauer A."/>
        </authorList>
    </citation>
    <scope>NUCLEOTIDE SEQUENCE [LARGE SCALE GENOMIC DNA]</scope>
    <source>
        <strain evidence="2">DSM 19842</strain>
    </source>
</reference>
<evidence type="ECO:0000313" key="2">
    <source>
        <dbReference type="Proteomes" id="UP000266292"/>
    </source>
</evidence>
<evidence type="ECO:0008006" key="3">
    <source>
        <dbReference type="Google" id="ProtNLM"/>
    </source>
</evidence>
<dbReference type="STRING" id="709015.GCA_000472485_03235"/>
<proteinExistence type="predicted"/>
<dbReference type="Proteomes" id="UP000266292">
    <property type="component" value="Chromosome"/>
</dbReference>
<keyword evidence="2" id="KW-1185">Reference proteome</keyword>
<dbReference type="AlphaFoldDB" id="A0A1X9YV63"/>
<sequence>MAKKTTGRLIVPEPVVQELQSILSDSQQRHLNKYLWVVHKVLEQQAFKRRYIEHKHNGFAPIHSQLISAAVTANFYHEVMTILKNSGILLCDEHYVPAYMDPDNAESKGYKIGSKYMESILVALPVDKGIAKRVQKSKHGSAYVPKLNHEKHLRKHYDSFYVDTEVYSYIEEKYWRGDKELQNIDDAASLAYLTDLRLIESVNNSETFFIRDGKTRRIFHELNLMRREYRAFWRHRSGERLVELDLRNSQPLILCTLFPEYFRAEWPEDVVKYKKLCEQGLLYNHLLELGGYSTDDETRNHFKETLFAEVFYCPDPKKCRKPEHKARYYTQVTQLFEKVFPNVYKLICDYKPKNDYAKLPITMMQREANLIIDTTCNRLMLENNGKVNMLTIHDSIVTTEPFAKIVGAAILESFANKYSIYPALKAQYLDNGQPFEL</sequence>
<dbReference type="OrthoDB" id="847285at2"/>
<dbReference type="EMBL" id="CP021235">
    <property type="protein sequence ID" value="ARS36806.1"/>
    <property type="molecule type" value="Genomic_DNA"/>
</dbReference>
<evidence type="ECO:0000313" key="1">
    <source>
        <dbReference type="EMBL" id="ARS36806.1"/>
    </source>
</evidence>
<accession>A0A1X9YV63</accession>